<dbReference type="OrthoDB" id="1027451at2"/>
<dbReference type="InterPro" id="IPR029046">
    <property type="entry name" value="LolA/LolB/LppX"/>
</dbReference>
<keyword evidence="3" id="KW-1185">Reference proteome</keyword>
<dbReference type="Proteomes" id="UP000005695">
    <property type="component" value="Unassembled WGS sequence"/>
</dbReference>
<protein>
    <submittedName>
        <fullName evidence="2">Outer membrane lipoprotein carrier protein LolA</fullName>
    </submittedName>
</protein>
<comment type="caution">
    <text evidence="2">The sequence shown here is derived from an EMBL/GenBank/DDBJ whole genome shotgun (WGS) entry which is preliminary data.</text>
</comment>
<dbReference type="PANTHER" id="PTHR35869:SF1">
    <property type="entry name" value="OUTER-MEMBRANE LIPOPROTEIN CARRIER PROTEIN"/>
    <property type="match status" value="1"/>
</dbReference>
<accession>Q1K0Q3</accession>
<dbReference type="PANTHER" id="PTHR35869">
    <property type="entry name" value="OUTER-MEMBRANE LIPOPROTEIN CARRIER PROTEIN"/>
    <property type="match status" value="1"/>
</dbReference>
<dbReference type="CDD" id="cd16325">
    <property type="entry name" value="LolA"/>
    <property type="match status" value="1"/>
</dbReference>
<dbReference type="Pfam" id="PF03548">
    <property type="entry name" value="LolA"/>
    <property type="match status" value="1"/>
</dbReference>
<dbReference type="AlphaFoldDB" id="Q1K0Q3"/>
<dbReference type="SUPFAM" id="SSF89392">
    <property type="entry name" value="Prokaryotic lipoproteins and lipoprotein localization factors"/>
    <property type="match status" value="1"/>
</dbReference>
<keyword evidence="1" id="KW-0732">Signal</keyword>
<dbReference type="RefSeq" id="WP_005999635.1">
    <property type="nucleotide sequence ID" value="NZ_AAEW02000007.1"/>
</dbReference>
<evidence type="ECO:0000313" key="2">
    <source>
        <dbReference type="EMBL" id="EAT15888.1"/>
    </source>
</evidence>
<gene>
    <name evidence="2" type="ORF">Dace_2187</name>
</gene>
<dbReference type="EMBL" id="AAEW02000007">
    <property type="protein sequence ID" value="EAT15888.1"/>
    <property type="molecule type" value="Genomic_DNA"/>
</dbReference>
<dbReference type="Gene3D" id="2.50.20.10">
    <property type="entry name" value="Lipoprotein localisation LolA/LolB/LppX"/>
    <property type="match status" value="1"/>
</dbReference>
<keyword evidence="2" id="KW-0449">Lipoprotein</keyword>
<reference evidence="2" key="1">
    <citation type="submission" date="2006-05" db="EMBL/GenBank/DDBJ databases">
        <title>Annotation of the draft genome assembly of Desulfuromonas acetoxidans DSM 684.</title>
        <authorList>
            <consortium name="US DOE Joint Genome Institute (JGI-ORNL)"/>
            <person name="Larimer F."/>
            <person name="Land M."/>
            <person name="Hauser L."/>
        </authorList>
    </citation>
    <scope>NUCLEOTIDE SEQUENCE [LARGE SCALE GENOMIC DNA]</scope>
    <source>
        <strain evidence="2">DSM 684</strain>
    </source>
</reference>
<organism evidence="2 3">
    <name type="scientific">Desulfuromonas acetoxidans (strain DSM 684 / 11070)</name>
    <dbReference type="NCBI Taxonomy" id="281689"/>
    <lineage>
        <taxon>Bacteria</taxon>
        <taxon>Pseudomonadati</taxon>
        <taxon>Thermodesulfobacteriota</taxon>
        <taxon>Desulfuromonadia</taxon>
        <taxon>Desulfuromonadales</taxon>
        <taxon>Desulfuromonadaceae</taxon>
        <taxon>Desulfuromonas</taxon>
    </lineage>
</organism>
<evidence type="ECO:0000256" key="1">
    <source>
        <dbReference type="ARBA" id="ARBA00022729"/>
    </source>
</evidence>
<evidence type="ECO:0000313" key="3">
    <source>
        <dbReference type="Proteomes" id="UP000005695"/>
    </source>
</evidence>
<reference evidence="2" key="2">
    <citation type="submission" date="2006-05" db="EMBL/GenBank/DDBJ databases">
        <title>Sequencing of the draft genome and assembly of Desulfuromonas acetoxidans DSM 684.</title>
        <authorList>
            <consortium name="US DOE Joint Genome Institute (JGI-PGF)"/>
            <person name="Copeland A."/>
            <person name="Lucas S."/>
            <person name="Lapidus A."/>
            <person name="Barry K."/>
            <person name="Detter J.C."/>
            <person name="Glavina del Rio T."/>
            <person name="Hammon N."/>
            <person name="Israni S."/>
            <person name="Dalin E."/>
            <person name="Tice H."/>
            <person name="Bruce D."/>
            <person name="Pitluck S."/>
            <person name="Richardson P."/>
        </authorList>
    </citation>
    <scope>NUCLEOTIDE SEQUENCE [LARGE SCALE GENOMIC DNA]</scope>
    <source>
        <strain evidence="2">DSM 684</strain>
    </source>
</reference>
<dbReference type="InterPro" id="IPR004564">
    <property type="entry name" value="OM_lipoprot_carrier_LolA-like"/>
</dbReference>
<proteinExistence type="predicted"/>
<name>Q1K0Q3_DESA6</name>
<sequence>MDSRLIRLCLILMVFFPAMVVAQPLPEEMADEIRHSAAEVQTLSSQFVQEKFLSMFAETLTSNGRFYYQRPDQLRWELTEPVGSGFVLNGDHGERWHERVDGSEPFRLEDDPAMSLIAEQLFAWARADLRWLQEHYQIELIGVEPICLRLTPPEGQGRAFLDHLLIQFSDSAAYVTEVEIHEHDGDYTRIRFSHTDVNAPLTGTLFTGREGL</sequence>